<dbReference type="RefSeq" id="WP_183447489.1">
    <property type="nucleotide sequence ID" value="NZ_JACHWB010000001.1"/>
</dbReference>
<dbReference type="CDD" id="cd10434">
    <property type="entry name" value="GIY-YIG_UvrC_Cho"/>
    <property type="match status" value="1"/>
</dbReference>
<dbReference type="Pfam" id="PF02151">
    <property type="entry name" value="UVR"/>
    <property type="match status" value="1"/>
</dbReference>
<dbReference type="InterPro" id="IPR035901">
    <property type="entry name" value="GIY-YIG_endonuc_sf"/>
</dbReference>
<dbReference type="NCBIfam" id="TIGR00194">
    <property type="entry name" value="uvrC"/>
    <property type="match status" value="1"/>
</dbReference>
<dbReference type="Pfam" id="PF14520">
    <property type="entry name" value="HHH_5"/>
    <property type="match status" value="1"/>
</dbReference>
<dbReference type="GO" id="GO:0006289">
    <property type="term" value="P:nucleotide-excision repair"/>
    <property type="evidence" value="ECO:0007669"/>
    <property type="project" value="UniProtKB-UniRule"/>
</dbReference>
<keyword evidence="5 7" id="KW-0234">DNA repair</keyword>
<dbReference type="Gene3D" id="3.40.1440.10">
    <property type="entry name" value="GIY-YIG endonuclease"/>
    <property type="match status" value="1"/>
</dbReference>
<dbReference type="InterPro" id="IPR047296">
    <property type="entry name" value="GIY-YIG_UvrC_Cho"/>
</dbReference>
<feature type="domain" description="UVR" evidence="8">
    <location>
        <begin position="246"/>
        <end position="281"/>
    </location>
</feature>
<dbReference type="Gene3D" id="3.30.420.340">
    <property type="entry name" value="UvrC, RNAse H endonuclease domain"/>
    <property type="match status" value="1"/>
</dbReference>
<keyword evidence="3 7" id="KW-0228">DNA excision</keyword>
<keyword evidence="6 7" id="KW-0742">SOS response</keyword>
<evidence type="ECO:0000259" key="9">
    <source>
        <dbReference type="PROSITE" id="PS50164"/>
    </source>
</evidence>
<keyword evidence="2 7" id="KW-0227">DNA damage</keyword>
<dbReference type="InterPro" id="IPR036876">
    <property type="entry name" value="UVR_dom_sf"/>
</dbReference>
<evidence type="ECO:0000256" key="4">
    <source>
        <dbReference type="ARBA" id="ARBA00022881"/>
    </source>
</evidence>
<dbReference type="InterPro" id="IPR038476">
    <property type="entry name" value="UvrC_RNase_H_dom_sf"/>
</dbReference>
<dbReference type="InterPro" id="IPR000305">
    <property type="entry name" value="GIY-YIG_endonuc"/>
</dbReference>
<dbReference type="InterPro" id="IPR010994">
    <property type="entry name" value="RuvA_2-like"/>
</dbReference>
<comment type="function">
    <text evidence="7">The UvrABC repair system catalyzes the recognition and processing of DNA lesions. UvrC both incises the 5' and 3' sides of the lesion. The N-terminal half is responsible for the 3' incision and the C-terminal half is responsible for the 5' incision.</text>
</comment>
<reference evidence="11 12" key="1">
    <citation type="submission" date="2020-08" db="EMBL/GenBank/DDBJ databases">
        <title>The Agave Microbiome: Exploring the role of microbial communities in plant adaptations to desert environments.</title>
        <authorList>
            <person name="Partida-Martinez L.P."/>
        </authorList>
    </citation>
    <scope>NUCLEOTIDE SEQUENCE [LARGE SCALE GENOMIC DNA]</scope>
    <source>
        <strain evidence="11 12">AT3.9</strain>
    </source>
</reference>
<dbReference type="FunFam" id="3.40.1440.10:FF:000001">
    <property type="entry name" value="UvrABC system protein C"/>
    <property type="match status" value="1"/>
</dbReference>
<feature type="domain" description="GIY-YIG" evidence="9">
    <location>
        <begin position="58"/>
        <end position="136"/>
    </location>
</feature>
<feature type="domain" description="UvrC family homology region profile" evidence="10">
    <location>
        <begin position="297"/>
        <end position="538"/>
    </location>
</feature>
<evidence type="ECO:0000256" key="5">
    <source>
        <dbReference type="ARBA" id="ARBA00023204"/>
    </source>
</evidence>
<dbReference type="InterPro" id="IPR001162">
    <property type="entry name" value="UvrC_RNase_H_dom"/>
</dbReference>
<keyword evidence="1 7" id="KW-0963">Cytoplasm</keyword>
<evidence type="ECO:0000256" key="2">
    <source>
        <dbReference type="ARBA" id="ARBA00022763"/>
    </source>
</evidence>
<dbReference type="HAMAP" id="MF_00203">
    <property type="entry name" value="UvrC"/>
    <property type="match status" value="1"/>
</dbReference>
<evidence type="ECO:0000256" key="7">
    <source>
        <dbReference type="HAMAP-Rule" id="MF_00203"/>
    </source>
</evidence>
<evidence type="ECO:0000259" key="8">
    <source>
        <dbReference type="PROSITE" id="PS50151"/>
    </source>
</evidence>
<name>A0A7W4VIK1_9HYPH</name>
<evidence type="ECO:0000259" key="10">
    <source>
        <dbReference type="PROSITE" id="PS50165"/>
    </source>
</evidence>
<dbReference type="NCBIfam" id="NF001824">
    <property type="entry name" value="PRK00558.1-5"/>
    <property type="match status" value="1"/>
</dbReference>
<dbReference type="Proteomes" id="UP000532010">
    <property type="component" value="Unassembled WGS sequence"/>
</dbReference>
<keyword evidence="4 7" id="KW-0267">Excision nuclease</keyword>
<dbReference type="PROSITE" id="PS50165">
    <property type="entry name" value="UVRC"/>
    <property type="match status" value="1"/>
</dbReference>
<evidence type="ECO:0000256" key="3">
    <source>
        <dbReference type="ARBA" id="ARBA00022769"/>
    </source>
</evidence>
<evidence type="ECO:0000256" key="1">
    <source>
        <dbReference type="ARBA" id="ARBA00022490"/>
    </source>
</evidence>
<keyword evidence="12" id="KW-1185">Reference proteome</keyword>
<dbReference type="PANTHER" id="PTHR30562:SF1">
    <property type="entry name" value="UVRABC SYSTEM PROTEIN C"/>
    <property type="match status" value="1"/>
</dbReference>
<dbReference type="InterPro" id="IPR003583">
    <property type="entry name" value="Hlx-hairpin-Hlx_DNA-bd_motif"/>
</dbReference>
<dbReference type="PROSITE" id="PS50164">
    <property type="entry name" value="GIY_YIG"/>
    <property type="match status" value="1"/>
</dbReference>
<dbReference type="Gene3D" id="1.10.150.20">
    <property type="entry name" value="5' to 3' exonuclease, C-terminal subdomain"/>
    <property type="match status" value="1"/>
</dbReference>
<dbReference type="GO" id="GO:0009432">
    <property type="term" value="P:SOS response"/>
    <property type="evidence" value="ECO:0007669"/>
    <property type="project" value="UniProtKB-UniRule"/>
</dbReference>
<evidence type="ECO:0000313" key="12">
    <source>
        <dbReference type="Proteomes" id="UP000532010"/>
    </source>
</evidence>
<dbReference type="AlphaFoldDB" id="A0A7W4VIK1"/>
<dbReference type="GO" id="GO:0009380">
    <property type="term" value="C:excinuclease repair complex"/>
    <property type="evidence" value="ECO:0007669"/>
    <property type="project" value="InterPro"/>
</dbReference>
<comment type="subcellular location">
    <subcellularLocation>
        <location evidence="7">Cytoplasm</location>
    </subcellularLocation>
</comment>
<dbReference type="Pfam" id="PF01541">
    <property type="entry name" value="GIY-YIG"/>
    <property type="match status" value="1"/>
</dbReference>
<dbReference type="Pfam" id="PF22920">
    <property type="entry name" value="UvrC_RNaseH"/>
    <property type="match status" value="1"/>
</dbReference>
<dbReference type="SUPFAM" id="SSF47781">
    <property type="entry name" value="RuvA domain 2-like"/>
    <property type="match status" value="1"/>
</dbReference>
<dbReference type="GO" id="GO:0003677">
    <property type="term" value="F:DNA binding"/>
    <property type="evidence" value="ECO:0007669"/>
    <property type="project" value="UniProtKB-UniRule"/>
</dbReference>
<dbReference type="PANTHER" id="PTHR30562">
    <property type="entry name" value="UVRC/OXIDOREDUCTASE"/>
    <property type="match status" value="1"/>
</dbReference>
<dbReference type="Pfam" id="PF08459">
    <property type="entry name" value="UvrC_RNaseH_dom"/>
    <property type="match status" value="1"/>
</dbReference>
<dbReference type="EMBL" id="JACHWB010000001">
    <property type="protein sequence ID" value="MBB3017861.1"/>
    <property type="molecule type" value="Genomic_DNA"/>
</dbReference>
<dbReference type="SMART" id="SM00465">
    <property type="entry name" value="GIYc"/>
    <property type="match status" value="1"/>
</dbReference>
<comment type="caution">
    <text evidence="11">The sequence shown here is derived from an EMBL/GenBank/DDBJ whole genome shotgun (WGS) entry which is preliminary data.</text>
</comment>
<sequence>MSRNTTNDVPPDILDNEEDDESVAVESGSDVEFDLEANPGSVQRGTEVIRHFWTTLPNAPGVYRMLDARGDVLYVGKAKSLKNRVGSYARGQAHSNRIARMIGETSSMEFVTTATETEALLLEANLIKQLKPRYNVLLRDDKSLPYILLTADHEAPQIVKHRGARKRKGDYYGPFASVWAVNRTINALQRAFLLRSCNDSYYENRTRPCLLYQIKRCSGPCTNEIPREDYAELVAEARAFLSGKSNAVKQRITEEMQQAAEELEFERAARCRDRLAALSAIQGVQGINTQSVEEADVFALDEQAGQFCVEVFFFRNWQNWGNRAYFPKADKSMSADEVLGAFIAQFYDDKPAPRLILLSHEIEDAELMAAALSTKTDTKVEIHAPQRGERRQLIEYVLRNAREALGRRLADTASQQKLLVSLGQAFGLSRIPRRVEVYDNSHIMGTNAVGAMVVAGANGFMKQHYRTFNMKSEELKPGDDYGMMREMLQRRFARLVKEEPRAADGDGAATGDDGFPAWPDLVLIDGGKGQLEAARQALAEVGVSEDDVALIGIAKGRDRDAGRETFFKPGQPPFKMPPRDPALYFVQRLRDEAHRFAIGAHRAKRKRELVKNPLDEIPGIGPTRKRALLHHFGTVKAIQRAALEDLMKAPGVNAATARAVYDFFHERG</sequence>
<comment type="similarity">
    <text evidence="7">Belongs to the UvrC family.</text>
</comment>
<dbReference type="SUPFAM" id="SSF82771">
    <property type="entry name" value="GIY-YIG endonuclease"/>
    <property type="match status" value="1"/>
</dbReference>
<dbReference type="SUPFAM" id="SSF46600">
    <property type="entry name" value="C-terminal UvrC-binding domain of UvrB"/>
    <property type="match status" value="1"/>
</dbReference>
<dbReference type="SMART" id="SM00278">
    <property type="entry name" value="HhH1"/>
    <property type="match status" value="2"/>
</dbReference>
<dbReference type="InterPro" id="IPR001943">
    <property type="entry name" value="UVR_dom"/>
</dbReference>
<organism evidence="11 12">
    <name type="scientific">Microvirga lupini</name>
    <dbReference type="NCBI Taxonomy" id="420324"/>
    <lineage>
        <taxon>Bacteria</taxon>
        <taxon>Pseudomonadati</taxon>
        <taxon>Pseudomonadota</taxon>
        <taxon>Alphaproteobacteria</taxon>
        <taxon>Hyphomicrobiales</taxon>
        <taxon>Methylobacteriaceae</taxon>
        <taxon>Microvirga</taxon>
    </lineage>
</organism>
<proteinExistence type="inferred from homology"/>
<protein>
    <recommendedName>
        <fullName evidence="7">UvrABC system protein C</fullName>
        <shortName evidence="7">Protein UvrC</shortName>
    </recommendedName>
    <alternativeName>
        <fullName evidence="7">Excinuclease ABC subunit C</fullName>
    </alternativeName>
</protein>
<dbReference type="InterPro" id="IPR050066">
    <property type="entry name" value="UvrABC_protein_C"/>
</dbReference>
<dbReference type="PROSITE" id="PS50151">
    <property type="entry name" value="UVR"/>
    <property type="match status" value="1"/>
</dbReference>
<dbReference type="FunFam" id="3.30.420.340:FF:000001">
    <property type="entry name" value="UvrABC system protein C"/>
    <property type="match status" value="1"/>
</dbReference>
<accession>A0A7W4VIK1</accession>
<dbReference type="GO" id="GO:0009381">
    <property type="term" value="F:excinuclease ABC activity"/>
    <property type="evidence" value="ECO:0007669"/>
    <property type="project" value="UniProtKB-UniRule"/>
</dbReference>
<evidence type="ECO:0000256" key="6">
    <source>
        <dbReference type="ARBA" id="ARBA00023236"/>
    </source>
</evidence>
<evidence type="ECO:0000313" key="11">
    <source>
        <dbReference type="EMBL" id="MBB3017861.1"/>
    </source>
</evidence>
<dbReference type="Gene3D" id="4.10.860.10">
    <property type="entry name" value="UVR domain"/>
    <property type="match status" value="1"/>
</dbReference>
<dbReference type="GO" id="GO:0005737">
    <property type="term" value="C:cytoplasm"/>
    <property type="evidence" value="ECO:0007669"/>
    <property type="project" value="UniProtKB-SubCell"/>
</dbReference>
<gene>
    <name evidence="7" type="primary">uvrC</name>
    <name evidence="11" type="ORF">FHR70_000901</name>
</gene>
<dbReference type="InterPro" id="IPR004791">
    <property type="entry name" value="UvrC"/>
</dbReference>
<comment type="subunit">
    <text evidence="7">Interacts with UvrB in an incision complex.</text>
</comment>